<evidence type="ECO:0000313" key="1">
    <source>
        <dbReference type="EMBL" id="QDF14784.1"/>
    </source>
</evidence>
<proteinExistence type="predicted"/>
<accession>A0A4Y6E8G4</accession>
<organism evidence="1 2">
    <name type="scientific">Vibrio phage Pontus</name>
    <dbReference type="NCBI Taxonomy" id="2590874"/>
    <lineage>
        <taxon>Viruses</taxon>
        <taxon>Duplodnaviria</taxon>
        <taxon>Heunggongvirae</taxon>
        <taxon>Uroviricota</taxon>
        <taxon>Caudoviricetes</taxon>
        <taxon>Demerecviridae</taxon>
        <taxon>Ermolyevavirinae</taxon>
        <taxon>Thalassavirus</taxon>
        <taxon>Thalassavirus pontus</taxon>
    </lineage>
</organism>
<reference evidence="1 2" key="1">
    <citation type="submission" date="2019-05" db="EMBL/GenBank/DDBJ databases">
        <authorList>
            <person name="Sutton N.W."/>
            <person name="Sebastian A.Z."/>
            <person name="Albert I.U."/>
            <person name="Broussard G.W."/>
        </authorList>
    </citation>
    <scope>NUCLEOTIDE SEQUENCE [LARGE SCALE GENOMIC DNA]</scope>
    <source>
        <strain evidence="1 2">Pontus</strain>
    </source>
</reference>
<dbReference type="Proteomes" id="UP000320371">
    <property type="component" value="Segment"/>
</dbReference>
<name>A0A4Y6E8G4_9CAUD</name>
<keyword evidence="2" id="KW-1185">Reference proteome</keyword>
<protein>
    <submittedName>
        <fullName evidence="1">Uncharacterized protein</fullName>
    </submittedName>
</protein>
<gene>
    <name evidence="1" type="ORF">PONTUS_159</name>
</gene>
<dbReference type="EMBL" id="MK907780">
    <property type="protein sequence ID" value="QDF14784.1"/>
    <property type="molecule type" value="Genomic_DNA"/>
</dbReference>
<sequence length="414" mass="46418">MLNKDMNGKMLSKEMAVALGKAKPLLEPIRQLLRDKREAIFEASRGIISVPRNHGTYWDWAVQKPSKHGFAFDARFDFWAESKKGMEGVAFINNYGEVFMPIYRDGYVVRAVHLASGRKHALDIEHLMPLFPRAVCQTLNKEQTRMFNDFQDHIADICDIRTNWLNGKGTYPRNGGQLDQDYTGSLTPCGQEAISELDDDMGYTTCDYDNSWETVGRRGMGGSIKDKKPNPWATRTPEGKQFITKEMLEKAMVKESVLNAQTIKSEKGTEDMTKATQVKTGMINVNKEALKQVGYLNAGRASNKLIKESVRPLLNVMFKPTFMQKIAMKLFKMENPVDVALKSGLSDLLCAQMVQAIVEIKGVENEYVREVTQAGITQAGYELSKAIPFEDAIDKVVANLEKGAEGIVAKISKK</sequence>
<evidence type="ECO:0000313" key="2">
    <source>
        <dbReference type="Proteomes" id="UP000320371"/>
    </source>
</evidence>